<dbReference type="EC" id="4.2.1.96" evidence="4"/>
<dbReference type="STRING" id="1120976.SAMN03080606_02928"/>
<dbReference type="GO" id="GO:0008124">
    <property type="term" value="F:4-alpha-hydroxytetrahydrobiopterin dehydratase activity"/>
    <property type="evidence" value="ECO:0007669"/>
    <property type="project" value="UniProtKB-UniRule"/>
</dbReference>
<accession>A0A1G5JNX3</accession>
<dbReference type="SUPFAM" id="SSF55248">
    <property type="entry name" value="PCD-like"/>
    <property type="match status" value="1"/>
</dbReference>
<dbReference type="GO" id="GO:0006729">
    <property type="term" value="P:tetrahydrobiopterin biosynthetic process"/>
    <property type="evidence" value="ECO:0007669"/>
    <property type="project" value="InterPro"/>
</dbReference>
<name>A0A1G5JNX3_9FIRM</name>
<dbReference type="Gene3D" id="3.30.1360.20">
    <property type="entry name" value="Transcriptional coactivator/pterin dehydratase"/>
    <property type="match status" value="1"/>
</dbReference>
<dbReference type="HAMAP" id="MF_00434">
    <property type="entry name" value="Pterin_4_alpha"/>
    <property type="match status" value="1"/>
</dbReference>
<evidence type="ECO:0000313" key="6">
    <source>
        <dbReference type="Proteomes" id="UP000198636"/>
    </source>
</evidence>
<comment type="catalytic activity">
    <reaction evidence="1 4">
        <text>(4aS,6R)-4a-hydroxy-L-erythro-5,6,7,8-tetrahydrobiopterin = (6R)-L-erythro-6,7-dihydrobiopterin + H2O</text>
        <dbReference type="Rhea" id="RHEA:11920"/>
        <dbReference type="ChEBI" id="CHEBI:15377"/>
        <dbReference type="ChEBI" id="CHEBI:15642"/>
        <dbReference type="ChEBI" id="CHEBI:43120"/>
        <dbReference type="EC" id="4.2.1.96"/>
    </reaction>
</comment>
<keyword evidence="6" id="KW-1185">Reference proteome</keyword>
<evidence type="ECO:0000313" key="5">
    <source>
        <dbReference type="EMBL" id="SCY89418.1"/>
    </source>
</evidence>
<protein>
    <recommendedName>
        <fullName evidence="4">Putative pterin-4-alpha-carbinolamine dehydratase</fullName>
        <shortName evidence="4">PHS</shortName>
        <ecNumber evidence="4">4.2.1.96</ecNumber>
    </recommendedName>
    <alternativeName>
        <fullName evidence="4">4-alpha-hydroxy-tetrahydropterin dehydratase</fullName>
    </alternativeName>
    <alternativeName>
        <fullName evidence="4">Pterin carbinolamine dehydratase</fullName>
        <shortName evidence="4">PCD</shortName>
    </alternativeName>
</protein>
<proteinExistence type="inferred from homology"/>
<dbReference type="Proteomes" id="UP000198636">
    <property type="component" value="Unassembled WGS sequence"/>
</dbReference>
<dbReference type="InterPro" id="IPR036428">
    <property type="entry name" value="PCD_sf"/>
</dbReference>
<dbReference type="OrthoDB" id="9800108at2"/>
<dbReference type="CDD" id="cd00913">
    <property type="entry name" value="PCD_DCoH_subfamily_a"/>
    <property type="match status" value="1"/>
</dbReference>
<dbReference type="InterPro" id="IPR050376">
    <property type="entry name" value="Pterin-4-alpha-carb_dehyd"/>
</dbReference>
<keyword evidence="3 4" id="KW-0456">Lyase</keyword>
<organism evidence="5 6">
    <name type="scientific">Alkaliphilus peptidifermentans DSM 18978</name>
    <dbReference type="NCBI Taxonomy" id="1120976"/>
    <lineage>
        <taxon>Bacteria</taxon>
        <taxon>Bacillati</taxon>
        <taxon>Bacillota</taxon>
        <taxon>Clostridia</taxon>
        <taxon>Peptostreptococcales</taxon>
        <taxon>Natronincolaceae</taxon>
        <taxon>Alkaliphilus</taxon>
    </lineage>
</organism>
<comment type="similarity">
    <text evidence="2 4">Belongs to the pterin-4-alpha-carbinolamine dehydratase family.</text>
</comment>
<evidence type="ECO:0000256" key="4">
    <source>
        <dbReference type="HAMAP-Rule" id="MF_00434"/>
    </source>
</evidence>
<dbReference type="InterPro" id="IPR001533">
    <property type="entry name" value="Pterin_deHydtase"/>
</dbReference>
<dbReference type="AlphaFoldDB" id="A0A1G5JNX3"/>
<gene>
    <name evidence="5" type="ORF">SAMN03080606_02928</name>
</gene>
<dbReference type="PANTHER" id="PTHR42805:SF1">
    <property type="entry name" value="PTERIN-4-ALPHA-CARBINOLAMINE DEHYDRATASE-RELATED"/>
    <property type="match status" value="1"/>
</dbReference>
<evidence type="ECO:0000256" key="2">
    <source>
        <dbReference type="ARBA" id="ARBA00006472"/>
    </source>
</evidence>
<dbReference type="PANTHER" id="PTHR42805">
    <property type="entry name" value="PTERIN-4-ALPHA-CARBINOLAMINE DEHYDRATASE-RELATED"/>
    <property type="match status" value="1"/>
</dbReference>
<dbReference type="EMBL" id="FMUS01000020">
    <property type="protein sequence ID" value="SCY89418.1"/>
    <property type="molecule type" value="Genomic_DNA"/>
</dbReference>
<evidence type="ECO:0000256" key="3">
    <source>
        <dbReference type="ARBA" id="ARBA00023239"/>
    </source>
</evidence>
<evidence type="ECO:0000256" key="1">
    <source>
        <dbReference type="ARBA" id="ARBA00001554"/>
    </source>
</evidence>
<dbReference type="RefSeq" id="WP_091545123.1">
    <property type="nucleotide sequence ID" value="NZ_FMUS01000020.1"/>
</dbReference>
<reference evidence="5 6" key="1">
    <citation type="submission" date="2016-10" db="EMBL/GenBank/DDBJ databases">
        <authorList>
            <person name="de Groot N.N."/>
        </authorList>
    </citation>
    <scope>NUCLEOTIDE SEQUENCE [LARGE SCALE GENOMIC DNA]</scope>
    <source>
        <strain evidence="5 6">DSM 18978</strain>
    </source>
</reference>
<dbReference type="Pfam" id="PF01329">
    <property type="entry name" value="Pterin_4a"/>
    <property type="match status" value="1"/>
</dbReference>
<sequence>MSQLTSKKCIPCSLGTPPLGKEKINEYFKELKDGWDITDNHHLERTFKFKNFEDALKFTNAVGELAEIEGHHPDIYLSWGIVKIIMFTHKINGLSEADFVFAAKIDELN</sequence>